<evidence type="ECO:0000313" key="17">
    <source>
        <dbReference type="EMBL" id="SPZ87454.1"/>
    </source>
</evidence>
<dbReference type="CDD" id="cd06223">
    <property type="entry name" value="PRTases_typeI"/>
    <property type="match status" value="1"/>
</dbReference>
<evidence type="ECO:0000256" key="9">
    <source>
        <dbReference type="ARBA" id="ARBA00022723"/>
    </source>
</evidence>
<dbReference type="RefSeq" id="WP_046673639.1">
    <property type="nucleotide sequence ID" value="NZ_CP068086.1"/>
</dbReference>
<comment type="pathway">
    <text evidence="3 15">Purine metabolism; IMP biosynthesis via salvage pathway; IMP from hypoxanthine: step 1/1.</text>
</comment>
<evidence type="ECO:0000256" key="4">
    <source>
        <dbReference type="ARBA" id="ARBA00008391"/>
    </source>
</evidence>
<protein>
    <recommendedName>
        <fullName evidence="5 15">Hypoxanthine phosphoribosyltransferase</fullName>
        <ecNumber evidence="5 15">2.4.2.8</ecNumber>
    </recommendedName>
</protein>
<evidence type="ECO:0000256" key="6">
    <source>
        <dbReference type="ARBA" id="ARBA00022490"/>
    </source>
</evidence>
<dbReference type="GO" id="GO:0005829">
    <property type="term" value="C:cytosol"/>
    <property type="evidence" value="ECO:0007669"/>
    <property type="project" value="TreeGrafter"/>
</dbReference>
<evidence type="ECO:0000256" key="7">
    <source>
        <dbReference type="ARBA" id="ARBA00022676"/>
    </source>
</evidence>
<reference evidence="18 20" key="2">
    <citation type="submission" date="2019-10" db="EMBL/GenBank/DDBJ databases">
        <authorList>
            <person name="Karimi E."/>
        </authorList>
    </citation>
    <scope>NUCLEOTIDE SEQUENCE [LARGE SCALE GENOMIC DNA]</scope>
    <source>
        <strain evidence="18">Sphingobacterium sp. 8BC</strain>
    </source>
</reference>
<evidence type="ECO:0000256" key="2">
    <source>
        <dbReference type="ARBA" id="ARBA00004496"/>
    </source>
</evidence>
<comment type="catalytic activity">
    <reaction evidence="14">
        <text>IMP + diphosphate = hypoxanthine + 5-phospho-alpha-D-ribose 1-diphosphate</text>
        <dbReference type="Rhea" id="RHEA:17973"/>
        <dbReference type="ChEBI" id="CHEBI:17368"/>
        <dbReference type="ChEBI" id="CHEBI:33019"/>
        <dbReference type="ChEBI" id="CHEBI:58017"/>
        <dbReference type="ChEBI" id="CHEBI:58053"/>
        <dbReference type="EC" id="2.4.2.8"/>
    </reaction>
    <physiologicalReaction direction="right-to-left" evidence="14">
        <dbReference type="Rhea" id="RHEA:17975"/>
    </physiologicalReaction>
</comment>
<keyword evidence="12 15" id="KW-0460">Magnesium</keyword>
<dbReference type="GO" id="GO:0006166">
    <property type="term" value="P:purine ribonucleoside salvage"/>
    <property type="evidence" value="ECO:0007669"/>
    <property type="project" value="UniProtKB-KW"/>
</dbReference>
<dbReference type="GO" id="GO:0004422">
    <property type="term" value="F:hypoxanthine phosphoribosyltransferase activity"/>
    <property type="evidence" value="ECO:0007669"/>
    <property type="project" value="InterPro"/>
</dbReference>
<dbReference type="UniPathway" id="UPA00591">
    <property type="reaction ID" value="UER00648"/>
</dbReference>
<keyword evidence="7 15" id="KW-0328">Glycosyltransferase</keyword>
<dbReference type="AlphaFoldDB" id="A0A2X2J1B6"/>
<evidence type="ECO:0000256" key="3">
    <source>
        <dbReference type="ARBA" id="ARBA00004669"/>
    </source>
</evidence>
<sequence>MKKIEIDGLLFEPLFEEEQIQKRVRLMGIDISRRYEHKLPVFIGVLNGCFMFMADLLKQIDVPCEMSFIKLASYIGTGQSELNELLGLGIDLEGRDVIIVEDIVDSGHSLKYTLDAVKKLNPASVIACALLVKPEALQYHFEELTYVGFEISKEFVVGYGMDFNGLCRNLPDIYKNVAI</sequence>
<dbReference type="GO" id="GO:0046100">
    <property type="term" value="P:hypoxanthine metabolic process"/>
    <property type="evidence" value="ECO:0007669"/>
    <property type="project" value="TreeGrafter"/>
</dbReference>
<keyword evidence="11 15" id="KW-0547">Nucleotide-binding</keyword>
<evidence type="ECO:0000256" key="5">
    <source>
        <dbReference type="ARBA" id="ARBA00011895"/>
    </source>
</evidence>
<dbReference type="GO" id="GO:0032263">
    <property type="term" value="P:GMP salvage"/>
    <property type="evidence" value="ECO:0007669"/>
    <property type="project" value="TreeGrafter"/>
</dbReference>
<comment type="subcellular location">
    <subcellularLocation>
        <location evidence="2 15">Cytoplasm</location>
    </subcellularLocation>
</comment>
<dbReference type="EC" id="2.4.2.8" evidence="5 15"/>
<evidence type="ECO:0000313" key="20">
    <source>
        <dbReference type="Proteomes" id="UP000432350"/>
    </source>
</evidence>
<evidence type="ECO:0000256" key="8">
    <source>
        <dbReference type="ARBA" id="ARBA00022679"/>
    </source>
</evidence>
<keyword evidence="9 15" id="KW-0479">Metal-binding</keyword>
<proteinExistence type="inferred from homology"/>
<evidence type="ECO:0000313" key="18">
    <source>
        <dbReference type="EMBL" id="VXC67422.1"/>
    </source>
</evidence>
<keyword evidence="10 15" id="KW-0660">Purine salvage</keyword>
<evidence type="ECO:0000256" key="12">
    <source>
        <dbReference type="ARBA" id="ARBA00022842"/>
    </source>
</evidence>
<dbReference type="GO" id="GO:0000166">
    <property type="term" value="F:nucleotide binding"/>
    <property type="evidence" value="ECO:0007669"/>
    <property type="project" value="UniProtKB-KW"/>
</dbReference>
<evidence type="ECO:0000256" key="11">
    <source>
        <dbReference type="ARBA" id="ARBA00022741"/>
    </source>
</evidence>
<keyword evidence="8 15" id="KW-0808">Transferase</keyword>
<dbReference type="InterPro" id="IPR029057">
    <property type="entry name" value="PRTase-like"/>
</dbReference>
<dbReference type="GO" id="GO:0000287">
    <property type="term" value="F:magnesium ion binding"/>
    <property type="evidence" value="ECO:0007669"/>
    <property type="project" value="TreeGrafter"/>
</dbReference>
<evidence type="ECO:0000256" key="13">
    <source>
        <dbReference type="ARBA" id="ARBA00048811"/>
    </source>
</evidence>
<dbReference type="GeneID" id="97182828"/>
<reference evidence="17 19" key="1">
    <citation type="submission" date="2018-06" db="EMBL/GenBank/DDBJ databases">
        <authorList>
            <consortium name="Pathogen Informatics"/>
            <person name="Doyle S."/>
        </authorList>
    </citation>
    <scope>NUCLEOTIDE SEQUENCE [LARGE SCALE GENOMIC DNA]</scope>
    <source>
        <strain evidence="17 19">NCTC11343</strain>
    </source>
</reference>
<dbReference type="PANTHER" id="PTHR43340">
    <property type="entry name" value="HYPOXANTHINE-GUANINE PHOSPHORIBOSYLTRANSFERASE"/>
    <property type="match status" value="1"/>
</dbReference>
<dbReference type="InterPro" id="IPR005904">
    <property type="entry name" value="Hxn_phspho_trans"/>
</dbReference>
<evidence type="ECO:0000256" key="10">
    <source>
        <dbReference type="ARBA" id="ARBA00022726"/>
    </source>
</evidence>
<evidence type="ECO:0000259" key="16">
    <source>
        <dbReference type="Pfam" id="PF00156"/>
    </source>
</evidence>
<accession>A0A654AKE2</accession>
<evidence type="ECO:0000256" key="14">
    <source>
        <dbReference type="ARBA" id="ARBA00049402"/>
    </source>
</evidence>
<dbReference type="NCBIfam" id="TIGR01203">
    <property type="entry name" value="HGPRTase"/>
    <property type="match status" value="1"/>
</dbReference>
<comment type="similarity">
    <text evidence="4 15">Belongs to the purine/pyrimidine phosphoribosyltransferase family.</text>
</comment>
<dbReference type="InterPro" id="IPR050408">
    <property type="entry name" value="HGPRT"/>
</dbReference>
<dbReference type="Proteomes" id="UP000432350">
    <property type="component" value="Unassembled WGS sequence"/>
</dbReference>
<evidence type="ECO:0000256" key="15">
    <source>
        <dbReference type="RuleBase" id="RU364099"/>
    </source>
</evidence>
<name>A0A2X2J1B6_SPHMU</name>
<accession>A0A2X2J1B6</accession>
<gene>
    <name evidence="17" type="primary">hpt</name>
    <name evidence="17" type="ORF">NCTC11343_02917</name>
    <name evidence="18" type="ORF">SPHINGO8BC_150420</name>
</gene>
<dbReference type="EMBL" id="UAUU01000009">
    <property type="protein sequence ID" value="SPZ87454.1"/>
    <property type="molecule type" value="Genomic_DNA"/>
</dbReference>
<dbReference type="GO" id="GO:0032264">
    <property type="term" value="P:IMP salvage"/>
    <property type="evidence" value="ECO:0007669"/>
    <property type="project" value="UniProtKB-UniPathway"/>
</dbReference>
<comment type="cofactor">
    <cofactor evidence="1 15">
        <name>Mg(2+)</name>
        <dbReference type="ChEBI" id="CHEBI:18420"/>
    </cofactor>
</comment>
<organism evidence="17 19">
    <name type="scientific">Sphingobacterium multivorum</name>
    <dbReference type="NCBI Taxonomy" id="28454"/>
    <lineage>
        <taxon>Bacteria</taxon>
        <taxon>Pseudomonadati</taxon>
        <taxon>Bacteroidota</taxon>
        <taxon>Sphingobacteriia</taxon>
        <taxon>Sphingobacteriales</taxon>
        <taxon>Sphingobacteriaceae</taxon>
        <taxon>Sphingobacterium</taxon>
    </lineage>
</organism>
<dbReference type="PANTHER" id="PTHR43340:SF1">
    <property type="entry name" value="HYPOXANTHINE PHOSPHORIBOSYLTRANSFERASE"/>
    <property type="match status" value="1"/>
</dbReference>
<evidence type="ECO:0000313" key="19">
    <source>
        <dbReference type="Proteomes" id="UP000251241"/>
    </source>
</evidence>
<dbReference type="GO" id="GO:0006178">
    <property type="term" value="P:guanine salvage"/>
    <property type="evidence" value="ECO:0007669"/>
    <property type="project" value="TreeGrafter"/>
</dbReference>
<feature type="domain" description="Phosphoribosyltransferase" evidence="16">
    <location>
        <begin position="18"/>
        <end position="163"/>
    </location>
</feature>
<dbReference type="Gene3D" id="3.40.50.2020">
    <property type="match status" value="1"/>
</dbReference>
<dbReference type="EMBL" id="CABWMV010000007">
    <property type="protein sequence ID" value="VXC67422.1"/>
    <property type="molecule type" value="Genomic_DNA"/>
</dbReference>
<dbReference type="Pfam" id="PF00156">
    <property type="entry name" value="Pribosyltran"/>
    <property type="match status" value="1"/>
</dbReference>
<keyword evidence="6 15" id="KW-0963">Cytoplasm</keyword>
<dbReference type="Proteomes" id="UP000251241">
    <property type="component" value="Unassembled WGS sequence"/>
</dbReference>
<dbReference type="SUPFAM" id="SSF53271">
    <property type="entry name" value="PRTase-like"/>
    <property type="match status" value="1"/>
</dbReference>
<dbReference type="InterPro" id="IPR000836">
    <property type="entry name" value="PRTase_dom"/>
</dbReference>
<comment type="catalytic activity">
    <reaction evidence="13">
        <text>GMP + diphosphate = guanine + 5-phospho-alpha-D-ribose 1-diphosphate</text>
        <dbReference type="Rhea" id="RHEA:25424"/>
        <dbReference type="ChEBI" id="CHEBI:16235"/>
        <dbReference type="ChEBI" id="CHEBI:33019"/>
        <dbReference type="ChEBI" id="CHEBI:58017"/>
        <dbReference type="ChEBI" id="CHEBI:58115"/>
        <dbReference type="EC" id="2.4.2.8"/>
    </reaction>
    <physiologicalReaction direction="right-to-left" evidence="13">
        <dbReference type="Rhea" id="RHEA:25426"/>
    </physiologicalReaction>
</comment>
<evidence type="ECO:0000256" key="1">
    <source>
        <dbReference type="ARBA" id="ARBA00001946"/>
    </source>
</evidence>